<reference evidence="2 3" key="2">
    <citation type="submission" date="2011-11" db="EMBL/GenBank/DDBJ databases">
        <authorList>
            <consortium name="US DOE Joint Genome Institute"/>
            <person name="Lucas S."/>
            <person name="Han J."/>
            <person name="Lapidus A."/>
            <person name="Cheng J.-F."/>
            <person name="Goodwin L."/>
            <person name="Pitluck S."/>
            <person name="Peters L."/>
            <person name="Ovchinnikova G."/>
            <person name="Zhang X."/>
            <person name="Detter J.C."/>
            <person name="Han C."/>
            <person name="Tapia R."/>
            <person name="Land M."/>
            <person name="Hauser L."/>
            <person name="Kyrpides N."/>
            <person name="Ivanova N."/>
            <person name="Pagani I."/>
            <person name="Vogl K."/>
            <person name="Liu Z."/>
            <person name="Overmann J."/>
            <person name="Frigaard N.-U."/>
            <person name="Bryant D."/>
            <person name="Woyke T."/>
        </authorList>
    </citation>
    <scope>NUCLEOTIDE SEQUENCE [LARGE SCALE GENOMIC DNA]</scope>
    <source>
        <strain evidence="2 3">970</strain>
    </source>
</reference>
<keyword evidence="3" id="KW-1185">Reference proteome</keyword>
<protein>
    <submittedName>
        <fullName evidence="2">Uncharacterized protein</fullName>
    </submittedName>
</protein>
<dbReference type="AlphaFoldDB" id="H8Z3F0"/>
<reference evidence="3" key="1">
    <citation type="submission" date="2011-06" db="EMBL/GenBank/DDBJ databases">
        <authorList>
            <consortium name="US DOE Joint Genome Institute (JGI-PGF)"/>
            <person name="Lucas S."/>
            <person name="Han J."/>
            <person name="Lapidus A."/>
            <person name="Cheng J.-F."/>
            <person name="Goodwin L."/>
            <person name="Pitluck S."/>
            <person name="Peters L."/>
            <person name="Land M.L."/>
            <person name="Hauser L."/>
            <person name="Vogl K."/>
            <person name="Liu Z."/>
            <person name="Overmann J."/>
            <person name="Frigaard N.-U."/>
            <person name="Bryant D.A."/>
            <person name="Woyke T.J."/>
        </authorList>
    </citation>
    <scope>NUCLEOTIDE SEQUENCE [LARGE SCALE GENOMIC DNA]</scope>
    <source>
        <strain evidence="3">970</strain>
    </source>
</reference>
<evidence type="ECO:0000313" key="3">
    <source>
        <dbReference type="Proteomes" id="UP000002964"/>
    </source>
</evidence>
<evidence type="ECO:0000256" key="1">
    <source>
        <dbReference type="SAM" id="Phobius"/>
    </source>
</evidence>
<keyword evidence="1" id="KW-0812">Transmembrane</keyword>
<proteinExistence type="predicted"/>
<feature type="transmembrane region" description="Helical" evidence="1">
    <location>
        <begin position="6"/>
        <end position="25"/>
    </location>
</feature>
<organism evidence="2 3">
    <name type="scientific">Thiorhodovibrio frisius</name>
    <dbReference type="NCBI Taxonomy" id="631362"/>
    <lineage>
        <taxon>Bacteria</taxon>
        <taxon>Pseudomonadati</taxon>
        <taxon>Pseudomonadota</taxon>
        <taxon>Gammaproteobacteria</taxon>
        <taxon>Chromatiales</taxon>
        <taxon>Chromatiaceae</taxon>
        <taxon>Thiorhodovibrio</taxon>
    </lineage>
</organism>
<dbReference type="EMBL" id="JH603169">
    <property type="protein sequence ID" value="EIC21858.1"/>
    <property type="molecule type" value="Genomic_DNA"/>
</dbReference>
<keyword evidence="1" id="KW-1133">Transmembrane helix</keyword>
<keyword evidence="1" id="KW-0472">Membrane</keyword>
<evidence type="ECO:0000313" key="2">
    <source>
        <dbReference type="EMBL" id="EIC21858.1"/>
    </source>
</evidence>
<gene>
    <name evidence="2" type="ORF">Thi970DRAFT_02091</name>
</gene>
<accession>H8Z3F0</accession>
<sequence length="44" mass="4481">MIFDALTISGLLVAIVSGGFLVGIVSHNGAKTRKRGNSVAKPNA</sequence>
<dbReference type="HOGENOM" id="CLU_3223278_0_0_6"/>
<dbReference type="RefSeq" id="WP_009148442.1">
    <property type="nucleotide sequence ID" value="NZ_CP121471.1"/>
</dbReference>
<name>H8Z3F0_9GAMM</name>
<dbReference type="Proteomes" id="UP000002964">
    <property type="component" value="Unassembled WGS sequence"/>
</dbReference>